<comment type="cofactor">
    <cofactor evidence="1">
        <name>pyridoxal 5'-phosphate</name>
        <dbReference type="ChEBI" id="CHEBI:597326"/>
    </cofactor>
</comment>
<evidence type="ECO:0000259" key="4">
    <source>
        <dbReference type="Pfam" id="PF01212"/>
    </source>
</evidence>
<keyword evidence="6" id="KW-1185">Reference proteome</keyword>
<organism evidence="5 6">
    <name type="scientific">Oikopleura dioica</name>
    <name type="common">Tunicate</name>
    <dbReference type="NCBI Taxonomy" id="34765"/>
    <lineage>
        <taxon>Eukaryota</taxon>
        <taxon>Metazoa</taxon>
        <taxon>Chordata</taxon>
        <taxon>Tunicata</taxon>
        <taxon>Appendicularia</taxon>
        <taxon>Copelata</taxon>
        <taxon>Oikopleuridae</taxon>
        <taxon>Oikopleura</taxon>
    </lineage>
</organism>
<keyword evidence="3" id="KW-0663">Pyridoxal phosphate</keyword>
<evidence type="ECO:0000256" key="1">
    <source>
        <dbReference type="ARBA" id="ARBA00001933"/>
    </source>
</evidence>
<accession>A0ABN7TBW6</accession>
<dbReference type="Gene3D" id="3.40.640.10">
    <property type="entry name" value="Type I PLP-dependent aspartate aminotransferase-like (Major domain)"/>
    <property type="match status" value="2"/>
</dbReference>
<reference evidence="5 6" key="1">
    <citation type="submission" date="2021-04" db="EMBL/GenBank/DDBJ databases">
        <authorList>
            <person name="Bliznina A."/>
        </authorList>
    </citation>
    <scope>NUCLEOTIDE SEQUENCE [LARGE SCALE GENOMIC DNA]</scope>
</reference>
<evidence type="ECO:0000313" key="6">
    <source>
        <dbReference type="Proteomes" id="UP001158576"/>
    </source>
</evidence>
<dbReference type="PANTHER" id="PTHR48097">
    <property type="entry name" value="L-THREONINE ALDOLASE-RELATED"/>
    <property type="match status" value="1"/>
</dbReference>
<dbReference type="Proteomes" id="UP001158576">
    <property type="component" value="Chromosome 2"/>
</dbReference>
<feature type="domain" description="Aromatic amino acid beta-eliminating lyase/threonine aldolase" evidence="4">
    <location>
        <begin position="17"/>
        <end position="115"/>
    </location>
</feature>
<dbReference type="PIRSF" id="PIRSF017617">
    <property type="entry name" value="Thr_aldolase"/>
    <property type="match status" value="1"/>
</dbReference>
<gene>
    <name evidence="5" type="ORF">OKIOD_LOCUS16552</name>
</gene>
<dbReference type="PANTHER" id="PTHR48097:SF9">
    <property type="entry name" value="L-THREONINE ALDOLASE"/>
    <property type="match status" value="1"/>
</dbReference>
<evidence type="ECO:0000256" key="3">
    <source>
        <dbReference type="ARBA" id="ARBA00022898"/>
    </source>
</evidence>
<name>A0ABN7TBW6_OIKDI</name>
<dbReference type="InterPro" id="IPR015421">
    <property type="entry name" value="PyrdxlP-dep_Trfase_major"/>
</dbReference>
<dbReference type="InterPro" id="IPR001597">
    <property type="entry name" value="ArAA_b-elim_lyase/Thr_aldolase"/>
</dbReference>
<dbReference type="Gene3D" id="3.90.1150.10">
    <property type="entry name" value="Aspartate Aminotransferase, domain 1"/>
    <property type="match status" value="1"/>
</dbReference>
<protein>
    <submittedName>
        <fullName evidence="5">Oidioi.mRNA.OKI2018_I69.chr2.g7787.t1.cds</fullName>
    </submittedName>
</protein>
<comment type="similarity">
    <text evidence="2">Belongs to the threonine aldolase family.</text>
</comment>
<feature type="domain" description="Aromatic amino acid beta-eliminating lyase/threonine aldolase" evidence="4">
    <location>
        <begin position="118"/>
        <end position="249"/>
    </location>
</feature>
<dbReference type="InterPro" id="IPR015422">
    <property type="entry name" value="PyrdxlP-dep_Trfase_small"/>
</dbReference>
<proteinExistence type="inferred from homology"/>
<dbReference type="EMBL" id="OU015567">
    <property type="protein sequence ID" value="CAG5113697.1"/>
    <property type="molecule type" value="Genomic_DNA"/>
</dbReference>
<sequence>MSYGKVLRNSVAKRVLDLRSDTFTLPSAAMRARMAEAICGDDVYKEDRTIIELESRLAELTGHEGALFVLTCTMANFLGLAATCNRGEEVLCGDMSHIGLYEQSNVSQFTGIGMRQDLRKLSSENGCNVHMDGARLVNASIGTGITLKDYCSLVDTATMCFTKGMGCPFGAALVGNEDVIQKARRMRKAIGGQWRQGGIAAAAVLESLDDLSPIENDHEMAKVWASAIPALSKKISVDAPQTNIVIFKCQDETSALEIIEKMAHGELSVLLQQGANPEDVRAVFHRSADYSLISEAVEKLQSLI</sequence>
<evidence type="ECO:0000313" key="5">
    <source>
        <dbReference type="EMBL" id="CAG5113697.1"/>
    </source>
</evidence>
<dbReference type="Pfam" id="PF01212">
    <property type="entry name" value="Beta_elim_lyase"/>
    <property type="match status" value="2"/>
</dbReference>
<dbReference type="SUPFAM" id="SSF53383">
    <property type="entry name" value="PLP-dependent transferases"/>
    <property type="match status" value="1"/>
</dbReference>
<evidence type="ECO:0000256" key="2">
    <source>
        <dbReference type="ARBA" id="ARBA00006966"/>
    </source>
</evidence>
<dbReference type="InterPro" id="IPR023603">
    <property type="entry name" value="Low_specificity_L-TA-like"/>
</dbReference>
<dbReference type="InterPro" id="IPR015424">
    <property type="entry name" value="PyrdxlP-dep_Trfase"/>
</dbReference>